<dbReference type="FunCoup" id="A0A7M7IN47">
    <property type="interactions" value="1461"/>
</dbReference>
<comment type="similarity">
    <text evidence="3 9">Belongs to the midasin family.</text>
</comment>
<dbReference type="FunFam" id="3.40.50.300:FF:002451">
    <property type="entry name" value="Midasin"/>
    <property type="match status" value="1"/>
</dbReference>
<evidence type="ECO:0000256" key="10">
    <source>
        <dbReference type="SAM" id="MobiDB-lite"/>
    </source>
</evidence>
<evidence type="ECO:0000256" key="2">
    <source>
        <dbReference type="ARBA" id="ARBA00004642"/>
    </source>
</evidence>
<dbReference type="SMART" id="SM00382">
    <property type="entry name" value="AAA"/>
    <property type="match status" value="6"/>
</dbReference>
<dbReference type="SUPFAM" id="SSF52540">
    <property type="entry name" value="P-loop containing nucleoside triphosphate hydrolases"/>
    <property type="match status" value="6"/>
</dbReference>
<dbReference type="InterPro" id="IPR027417">
    <property type="entry name" value="P-loop_NTPase"/>
</dbReference>
<dbReference type="InterPro" id="IPR011704">
    <property type="entry name" value="ATPase_dyneun-rel_AAA"/>
</dbReference>
<accession>A0A7M7IN47</accession>
<feature type="compositionally biased region" description="Acidic residues" evidence="10">
    <location>
        <begin position="4710"/>
        <end position="4723"/>
    </location>
</feature>
<name>A0A7M7IN47_NASVI</name>
<dbReference type="InterPro" id="IPR048617">
    <property type="entry name" value="MDN1_AAA_lid_4"/>
</dbReference>
<feature type="compositionally biased region" description="Acidic residues" evidence="10">
    <location>
        <begin position="4524"/>
        <end position="4539"/>
    </location>
</feature>
<dbReference type="Pfam" id="PF17867">
    <property type="entry name" value="AAA_lid_7"/>
    <property type="match status" value="3"/>
</dbReference>
<feature type="compositionally biased region" description="Basic and acidic residues" evidence="10">
    <location>
        <begin position="5003"/>
        <end position="5027"/>
    </location>
</feature>
<dbReference type="PIRSF" id="PIRSF010340">
    <property type="entry name" value="Midasin"/>
    <property type="match status" value="1"/>
</dbReference>
<organism evidence="12 13">
    <name type="scientific">Nasonia vitripennis</name>
    <name type="common">Parasitic wasp</name>
    <dbReference type="NCBI Taxonomy" id="7425"/>
    <lineage>
        <taxon>Eukaryota</taxon>
        <taxon>Metazoa</taxon>
        <taxon>Ecdysozoa</taxon>
        <taxon>Arthropoda</taxon>
        <taxon>Hexapoda</taxon>
        <taxon>Insecta</taxon>
        <taxon>Pterygota</taxon>
        <taxon>Neoptera</taxon>
        <taxon>Endopterygota</taxon>
        <taxon>Hymenoptera</taxon>
        <taxon>Apocrita</taxon>
        <taxon>Proctotrupomorpha</taxon>
        <taxon>Chalcidoidea</taxon>
        <taxon>Pteromalidae</taxon>
        <taxon>Pteromalinae</taxon>
        <taxon>Nasonia</taxon>
    </lineage>
</organism>
<feature type="compositionally biased region" description="Acidic residues" evidence="10">
    <location>
        <begin position="4547"/>
        <end position="4563"/>
    </location>
</feature>
<dbReference type="OrthoDB" id="422220at2759"/>
<evidence type="ECO:0000313" key="12">
    <source>
        <dbReference type="EnsemblMetazoa" id="XP_016838107"/>
    </source>
</evidence>
<dbReference type="SMART" id="SM00327">
    <property type="entry name" value="VWA"/>
    <property type="match status" value="1"/>
</dbReference>
<feature type="region of interest" description="Disordered" evidence="10">
    <location>
        <begin position="4470"/>
        <end position="5030"/>
    </location>
</feature>
<feature type="compositionally biased region" description="Acidic residues" evidence="10">
    <location>
        <begin position="4581"/>
        <end position="4593"/>
    </location>
</feature>
<feature type="compositionally biased region" description="Basic and acidic residues" evidence="10">
    <location>
        <begin position="4881"/>
        <end position="4905"/>
    </location>
</feature>
<dbReference type="FunFam" id="3.40.50.300:FF:000142">
    <property type="entry name" value="Midasin"/>
    <property type="match status" value="1"/>
</dbReference>
<evidence type="ECO:0000256" key="3">
    <source>
        <dbReference type="ARBA" id="ARBA00007188"/>
    </source>
</evidence>
<keyword evidence="7 9" id="KW-0143">Chaperone</keyword>
<dbReference type="InterPro" id="IPR040848">
    <property type="entry name" value="AAA_lid_7"/>
</dbReference>
<dbReference type="Pfam" id="PF07728">
    <property type="entry name" value="AAA_5"/>
    <property type="match status" value="8"/>
</dbReference>
<dbReference type="FunFam" id="3.40.50.410:FF:000028">
    <property type="entry name" value="Midasin"/>
    <property type="match status" value="1"/>
</dbReference>
<feature type="compositionally biased region" description="Basic and acidic residues" evidence="10">
    <location>
        <begin position="4343"/>
        <end position="4356"/>
    </location>
</feature>
<feature type="compositionally biased region" description="Basic and acidic residues" evidence="10">
    <location>
        <begin position="4740"/>
        <end position="4750"/>
    </location>
</feature>
<dbReference type="Gene3D" id="3.40.50.410">
    <property type="entry name" value="von Willebrand factor, type A domain"/>
    <property type="match status" value="1"/>
</dbReference>
<keyword evidence="6 9" id="KW-0067">ATP-binding</keyword>
<dbReference type="FunFam" id="3.40.50.300:FF:000582">
    <property type="entry name" value="Midasin"/>
    <property type="match status" value="1"/>
</dbReference>
<dbReference type="PANTHER" id="PTHR48103">
    <property type="entry name" value="MIDASIN-RELATED"/>
    <property type="match status" value="1"/>
</dbReference>
<dbReference type="KEGG" id="nvi:100120017"/>
<dbReference type="InParanoid" id="A0A7M7IN47"/>
<feature type="compositionally biased region" description="Polar residues" evidence="10">
    <location>
        <begin position="4810"/>
        <end position="4826"/>
    </location>
</feature>
<feature type="compositionally biased region" description="Acidic residues" evidence="10">
    <location>
        <begin position="4644"/>
        <end position="4654"/>
    </location>
</feature>
<dbReference type="PROSITE" id="PS50234">
    <property type="entry name" value="VWFA"/>
    <property type="match status" value="1"/>
</dbReference>
<evidence type="ECO:0000256" key="6">
    <source>
        <dbReference type="ARBA" id="ARBA00022840"/>
    </source>
</evidence>
<feature type="compositionally biased region" description="Acidic residues" evidence="10">
    <location>
        <begin position="4666"/>
        <end position="4697"/>
    </location>
</feature>
<evidence type="ECO:0000256" key="8">
    <source>
        <dbReference type="ARBA" id="ARBA00023242"/>
    </source>
</evidence>
<sequence length="5374" mass="610869">MLIQNLRTLCERRESYRNAFDAYLDLTEITQDCEELILEQLRDILMNPEFAKDVAECFPQLLLILLTMSINKDKEPATDTADADLVHRINCAVIGKLILIHPDVLGFALQYFEANPPPFINPTKTNGERPKLKRHKIHQIPRKVSDYEIVEACFNILQASPDHFKYKWNWSKFYKYLTNKDDKVKWIAIKCVGIVLEMSELLRLNCAKALIGDIDQFITEIKDTNANTVLQLENFSKDVKEIAKRVPSVVSVAGVLLPVFKNQLKDTDTDLVSVQSMEENLRCLALAVASRKCICLQGSVGCGKTAIVEYLAKITGHGPSDFIKVQLGDQTDSKMLLGTYRCTDIPGEFIWQPGVLTQAVTAGKWLLLEDIDSAALDVASVLSNLMETGTLSVPGYRDTIHVKSGFQLFVTQRLILTMSGLQKHTSGATSLLEKHWLCVNMEPLSKEELVTVVQTLFPVLNTIATRMVDVFLLFSVGNHDMNTSSDEDEGKILKTGRLISTRDLIKWCSRATLDFVVSSPDSALKLFQDAIDIFCCSVPNQDQRLALSIAIANKLGIIKTKAEYFAQTHKPSIELKPDYFVSGRSKLKRKKNQVTQIERGVAKFSFTRPSACLLERITSCVSQNEPVLLVGETGTGKTSSVQYLARSTGHKLIVINMNQQSESADLLGGYKPVDLKFLIFPIREEFELLFRSYFAVEPNKKFLSHIATCYQKSKWRTLVGLMTTSTSAAVKRLRSKITSIEDEPKNPEEAKSKETLEKWERLSAKLDKLTSQVKAQLSLAFAFIEGSLIKALKKGYWVLLDEINLANAETLECLSGLLEGSSGSLSLLERGDKESIKRHPDFTVFACMNPATDVGKKELPVGLRNRFTEFYIDELTEFSDLQLLVGSYLEELNLPADKQKAIVKFYLNVRKEATWSLYDGTAHKPHYSLRTLCRALTVAAANPCGIVLRSLYEAFCLSFLTQLDHKSYPIVQKMIVDAILDKKSAKAVISSPIPKPKCSLLEDFIEFEGYWVVKGSTEPETPKNYILTESVRRNLRDVVRVVSIGKMPLLLQGDTSVGKTSLITYLAKASGHVCVRINNHEHTDLQEYVGSYVADESGKLVFKEGILVEAMRKGYWIILDELNLAPSDVLEALNRVLDDNRELFIPETQETVRAHENFMLFATQNPPGVYGGRKVLSRAFRNRFVELHFDEIPAQELQTILHERCSMPLSYCKQIIAVMTELQVRRKSTAAFAGKQGFITLRDLFRWGERYRLAPDMGEKLYDWSQHLADEGYLVLAAKVRKPEEAEEIREVINKHLKRKVNPENLFTLSEHTSPVTKPILEAIEKANASSFKHVVWTYHMRRMAVLVRKSYQFKEPVLLVGETGGGKTTICQLIAHMNDKKLYMVNCHMHTESSDFLGNLRPVRSHADEDNQRLFEWVDGPLIKSMLSGDFFLADEISLADDSVLERLNSLLEPERSLLLAEKGIDVGEDSKDVDNTIVAHEDFFFIGTMNPGGDYGKKELSPALRNRFTEIWCDGCTERKDLQAIIEHNLSEEVGDRRSVLADCILNFVEWLQTSDVGKRFTVSIRDILSWVNFINACTEKSGSYKLSLCDAYYHGACLTYIDSLGSGLTSMESLEKLKLFKDNAFAFLETQTNTLNESPADDSMEVDPDLPDPTDVFGIPPFFIPKGSNPCEDNASFTFLAPTTQQNTLKLLRALQLRKPLLLEGSPGVGKTSLVCALAKASGHTCLRINLSDQTDVSDLFGADLPVEGGKGGEFAWRDGPFLRALRAGHWILLDELNLASQSVLEGLNACFDHRGEVYIPELGKTFTVKPETKLFACQNPLRQGGARRGLPKSFLNRFTQVFVDALTDDDLIFIAASQFPQIDKDVIGKMIEFNSKLAKEAGVSWGYNGAPWEMNLRDVSRWCEATIAASDDDREICNPGSAVELIYVDRMRTKEDKRKVKEIYNEIFAEGNYPVLSSPLVHITDENVHFGEVTLPKTDTSFCSDQNLLLLRDQISTLRSLAQCVKMNWMSILVGGSGCGKSSVVRVLAHMTGQKLQSIAVNSAMDTTEILGGFEQTDYNRHLEQLVEKTENLLTHSLKTKVSKENISQIEKYQALIERVRELSHDDCESVTMALATSLFLQKIDELLKLLNEMKSLENSVLSEIAQIEGNLSKLKEFVEQDKCLNAGGKFEWVDSILVKCLQEGTWLLIDQVNLCSPAVLDRLNGLLEPNGVLSIGERGVDSEGNVVTIKPHENFRLFLTMDPRYGEISRAMRNRGVEIYMLNYNENPETGKLDYRSLLYNSGLTKRNHQEALMAIHTEVSEDPSNVDNLNVIQLLHSAFLVVQQLARGFPVLEAFKSSCTDVYLKARSVFHQETRMRLASIIGDNIQKFGINESDDYVLDLNAATCTLKNLQDNSKLTLLRQEGLLLDWCVQGYCVGWSAKNESAKFSLKTDFINEFFAAVADQNHIISVEVLDILPYILLNFYEHSSVSDVDFREMWAANIFQKNSNLEFLEKKNSTLAQEILAFDFEDCDLKLPWDGKHFANANNLALLLYYETLVVDDNMDRGWKVEGRQNTISLSQFSEAHRQGKMTGSNLKNQILITKYVSFLLQVKKFIDNILRYNKKVIDNSKYVALRQNLKYFNRFCDLGKMILLNKAESSQNLLKQIDEVGLLLKVHYKWLKKFIRFLEDNYEGHKLNTDYKKESDLVKSLMNEIDNSLMSVYDPFRKICKIYKKHINSPLPCSSDIVLKTCSSLQEITDSFSTSRNKYIKANSLSNEPKFITLQTDEALKIRSELINLWHNIYANEVLDENVSEILQKMTDFCATYLNITETPKESEMRTPSPKDIVKMTTKIQLWPIHEYMFTLFVESFRRKLCEKLTEEGDNVSLPSTYLSSHHSSLPNIPAELLAILNTICTKQDDPQERNRLLFALSIWFSKFTENSYAIKHFKQVSHWKSVSSDQKDDSAYLPEISDRENLTSGPVLVSLVSELILNMSQSTNPEKSAIVTGANLGSYSARLEQLKTLNDTLWKNSVALNSLQFNHTSNDLITLRCLLKEFLACCDRVEADSSLKQSIESEKLLPSVKSTVSKEYLQPLEDLRSISETLTTETSSLNRGKAWTLLGYLQAFVFGNMSYIDPVYKVAIKLRYVEEDVNDCENTLYVAKLYSRILGLLDNHIAHPRFHAIEANLEQLKEEKDSLQKLKAVRPANAEFITLSKEFTNFRTALGSYAIVDKHVQKLIETTTNLKNEVNESNIQSARSTKREAEIWLESMRRFMDQIESRFLSGYPDIVYPILAGLAQMRHGIRILIDESSRLVAVAESKFDSEKLGSFIRDLVRFPTVGPKQENLLSLVELCTSHESRELLSVNMKTENTFVTLQEQFRLTIAGLYEFYNYIVIKGNLTKDLWVQLNNLLQQIVLIWRQQQTEMEKREAEKDSLYKNRVKVKGESLTEEEQIAQELKSLFPTHREDDFADVDSSLVPTLEKKVTVESKVEDFGALITENDIKEVQNIHSSIIKSFTSSEWLLKNANESRPDFIEPLLQRYNTFGLLLDRVAPALNHKLTSELYTSLNVLTQLVARLGQGETLNPESCIKTAKKSSKLYDYYRDSNVEEVKQCVPLLERISNKIIELLNEWPEHPTLVSIRIILHRIYSFPVTSAVSRFLTGLEMLLVKMHEWEENAHSGVSLTEFILSLTQQIISWRKLELTCWKDCLITAQLRLRSQTSKWWFFLYDLFESYVSKNPSSEKSKEDAITTKKLIESLEIFMRESSFAQFEARLELLLTFHCHTYYLNPSVERDNALAISWNIYNYYSQFLPDINNRISAIKAPIEKKLKDFVKIARWNDISYWSVKETVEKTHRTLHKHIKEYETGLKDVVTPFLVVKPTYKSEAGIWDKPKADHDSSVDPNDYLAPTPKLIITDVTIKSDLISRVDSHYLSRAKKLCKEAILTSMYPGLRMSLEEFIEEFMSHSARLRALEIDRTQLQPKQKSQAKNILQQKRMALADYFKTLQGFGVSHRIGVLAWKNRLDEVLDFTIPPIELRTSFNSAGSGIIEKKTLEQWEGCERYYYNSLIKLNALDQALLSNKTDLGPQNMEWCKGFSAHLMLLANKQKKVLASVLKYFVRVRSQVLNLAKINIDDLAITKQKDLWHSATNLRELLITSRTILEQFLVYLQACPTESQIEGDDYSYNLDTNDLPIVNCKRGDELWEKTNTYVKECLTGIADLSKKFNITFSELDIINEEDRTDDVQASIMTSKHFAFLKDSFGSLKNIREKINQFAAIFDAVEDGKHPLLENITFLERNMANQLDQFEKINTYVNEQSESESPSEKEVLDKCESDFEKLVSSILLVIQNKYKDNLAPAIEKDDKNESEREKEQEDTEDEYEKNKLREKLVESIEKDIATLKLKEIYEILNGLLRIILNGDSKVIQSGCRLLQKCLPLLQQYLLLAQFYLNEQVASLRITCKILHMQLNVFLDLATNGFCVPKDLDLEEGDEGSEEKSGKGGMGLGDGEGEKDVSEQIETEDQLEDAKPAGQEKEKPEDKECPEEDNGIEMSEDFEGQLQDVEPKEDEDGNKDEEDDEDIDKQMGDTADGSDKLDEQIWGDDEDEPESEETEKKDDEIGDGEKTGEKEFGAKDERTTEDSDEKGNDDQDEERKEEQKEINEMEEPEYDEDQVNPYHGKHQPEPEPEPLDLPEEMNMDDEDDAKDEEPNNEENPFDIDKMKEAMPPPEAEEMETAEEEVQEDKDTKNQDSSDEEDANDPEKPADKAEQEDGANEDENEEESAQKAPDAGKENPEEEETKSEEKEQEPEEKALPSTDETSKEMDAAEQADQQEGGSRDQVANQAENEPDQKEESSAENWQDEKKDKGTGQSQAEQHDSGHSGSSAEKTQPTTNQENEAQQNEKRKNPGKSDEDHTLAEKIEPDKKKLRTMIHSKDKAPEDDNNEEGAEQEEEGDPDICQHVKEKEKFDHYAVDAATEEQSKEQASNMEQEKEPPKDEEEAMDVDMHEDEEVEMEEEPASKQNSEKVSTDDKSKDKKDSKEKGRTEDGQLETVVDVEGETTETMTVQRGAESAFFTNLTEVENELLSTRWIEKQRMEVEKMLSQWTEVPTTEEAVAAWNSLSAVTDAPARDLSEKLRLVLEPTQASRLKGDYRTGRRINMRKIIPYIASQFRKDKIWLRRTKPSKRDYQIVLAIDDSSSMADNHSKELAFESLSLISKAMTYLEAGQLSVLSFGEEINVLHPLGETFSEHSGSRLVQKMRFEQKKTMVGELVNFTVDMFQSQSNSTDNAKLLVVLSDGRGIFSEGTEKVNLAVRRARLADIFLVFIIVDNPLNKDSILDIRMPVFQGGKLIAINSYMDSFPFPFYMILRDINALPGVLSDALRQWFEVVGKIDT</sequence>
<dbReference type="GO" id="GO:0016887">
    <property type="term" value="F:ATP hydrolysis activity"/>
    <property type="evidence" value="ECO:0007669"/>
    <property type="project" value="InterPro"/>
</dbReference>
<proteinExistence type="inferred from homology"/>
<evidence type="ECO:0000259" key="11">
    <source>
        <dbReference type="PROSITE" id="PS50234"/>
    </source>
</evidence>
<dbReference type="SUPFAM" id="SSF53300">
    <property type="entry name" value="vWA-like"/>
    <property type="match status" value="1"/>
</dbReference>
<feature type="compositionally biased region" description="Acidic residues" evidence="10">
    <location>
        <begin position="4775"/>
        <end position="4789"/>
    </location>
</feature>
<dbReference type="GO" id="GO:0000027">
    <property type="term" value="P:ribosomal large subunit assembly"/>
    <property type="evidence" value="ECO:0007669"/>
    <property type="project" value="InterPro"/>
</dbReference>
<protein>
    <recommendedName>
        <fullName evidence="4 9">Midasin</fullName>
    </recommendedName>
</protein>
<feature type="compositionally biased region" description="Acidic residues" evidence="10">
    <location>
        <begin position="4976"/>
        <end position="4997"/>
    </location>
</feature>
<feature type="region of interest" description="Disordered" evidence="10">
    <location>
        <begin position="4342"/>
        <end position="4365"/>
    </location>
</feature>
<evidence type="ECO:0000256" key="4">
    <source>
        <dbReference type="ARBA" id="ARBA00017143"/>
    </source>
</evidence>
<evidence type="ECO:0000313" key="13">
    <source>
        <dbReference type="Proteomes" id="UP000002358"/>
    </source>
</evidence>
<dbReference type="InterPro" id="IPR036465">
    <property type="entry name" value="vWFA_dom_sf"/>
</dbReference>
<dbReference type="GO" id="GO:0005730">
    <property type="term" value="C:nucleolus"/>
    <property type="evidence" value="ECO:0007669"/>
    <property type="project" value="UniProtKB-SubCell"/>
</dbReference>
<feature type="compositionally biased region" description="Acidic residues" evidence="10">
    <location>
        <begin position="4921"/>
        <end position="4936"/>
    </location>
</feature>
<evidence type="ECO:0000256" key="9">
    <source>
        <dbReference type="PIRNR" id="PIRNR010340"/>
    </source>
</evidence>
<feature type="domain" description="VWFA" evidence="11">
    <location>
        <begin position="5169"/>
        <end position="5362"/>
    </location>
</feature>
<feature type="compositionally biased region" description="Basic and acidic residues" evidence="10">
    <location>
        <begin position="4594"/>
        <end position="4643"/>
    </location>
</feature>
<keyword evidence="13" id="KW-1185">Reference proteome</keyword>
<comment type="function">
    <text evidence="9">Nuclear chaperone required for maturation and nuclear export of pre-60S ribosome subunits.</text>
</comment>
<dbReference type="CDD" id="cd00009">
    <property type="entry name" value="AAA"/>
    <property type="match status" value="3"/>
</dbReference>
<feature type="compositionally biased region" description="Acidic residues" evidence="10">
    <location>
        <begin position="4751"/>
        <end position="4762"/>
    </location>
</feature>
<dbReference type="GO" id="GO:0030687">
    <property type="term" value="C:preribosome, large subunit precursor"/>
    <property type="evidence" value="ECO:0007669"/>
    <property type="project" value="TreeGrafter"/>
</dbReference>
<dbReference type="GeneID" id="100120017"/>
<feature type="compositionally biased region" description="Basic and acidic residues" evidence="10">
    <location>
        <begin position="4829"/>
        <end position="4848"/>
    </location>
</feature>
<dbReference type="InterPro" id="IPR003593">
    <property type="entry name" value="AAA+_ATPase"/>
</dbReference>
<dbReference type="Pfam" id="PF17865">
    <property type="entry name" value="AAA_lid_5"/>
    <property type="match status" value="1"/>
</dbReference>
<dbReference type="GO" id="GO:0005654">
    <property type="term" value="C:nucleoplasm"/>
    <property type="evidence" value="ECO:0007669"/>
    <property type="project" value="UniProtKB-SubCell"/>
</dbReference>
<dbReference type="Gene3D" id="3.40.50.300">
    <property type="entry name" value="P-loop containing nucleotide triphosphate hydrolases"/>
    <property type="match status" value="6"/>
</dbReference>
<dbReference type="Pfam" id="PF00092">
    <property type="entry name" value="VWA"/>
    <property type="match status" value="1"/>
</dbReference>
<comment type="subcellular location">
    <subcellularLocation>
        <location evidence="1">Nucleus</location>
        <location evidence="1">Nucleolus</location>
    </subcellularLocation>
    <subcellularLocation>
        <location evidence="2">Nucleus</location>
        <location evidence="2">Nucleoplasm</location>
    </subcellularLocation>
</comment>
<keyword evidence="5 9" id="KW-0547">Nucleotide-binding</keyword>
<dbReference type="CDD" id="cd01460">
    <property type="entry name" value="vWA_midasin"/>
    <property type="match status" value="1"/>
</dbReference>
<reference evidence="12" key="1">
    <citation type="submission" date="2021-01" db="UniProtKB">
        <authorList>
            <consortium name="EnsemblMetazoa"/>
        </authorList>
    </citation>
    <scope>IDENTIFICATION</scope>
</reference>
<dbReference type="InterPro" id="IPR012099">
    <property type="entry name" value="Midasin"/>
</dbReference>
<evidence type="ECO:0000256" key="1">
    <source>
        <dbReference type="ARBA" id="ARBA00004604"/>
    </source>
</evidence>
<dbReference type="InterPro" id="IPR002035">
    <property type="entry name" value="VWF_A"/>
</dbReference>
<dbReference type="RefSeq" id="XP_016838107.2">
    <property type="nucleotide sequence ID" value="XM_016982618.3"/>
</dbReference>
<feature type="compositionally biased region" description="Basic and acidic residues" evidence="10">
    <location>
        <begin position="4938"/>
        <end position="4952"/>
    </location>
</feature>
<dbReference type="Pfam" id="PF21108">
    <property type="entry name" value="MDN1_4th"/>
    <property type="match status" value="1"/>
</dbReference>
<evidence type="ECO:0000256" key="7">
    <source>
        <dbReference type="ARBA" id="ARBA00023186"/>
    </source>
</evidence>
<dbReference type="Proteomes" id="UP000002358">
    <property type="component" value="Chromosome 2"/>
</dbReference>
<feature type="compositionally biased region" description="Basic and acidic residues" evidence="10">
    <location>
        <begin position="4508"/>
        <end position="4523"/>
    </location>
</feature>
<dbReference type="InterPro" id="IPR041190">
    <property type="entry name" value="Midasin_AAA_lid_5"/>
</dbReference>
<dbReference type="PANTHER" id="PTHR48103:SF2">
    <property type="entry name" value="MIDASIN"/>
    <property type="match status" value="1"/>
</dbReference>
<dbReference type="EnsemblMetazoa" id="XM_016982618">
    <property type="protein sequence ID" value="XP_016838107"/>
    <property type="gene ID" value="LOC100120017"/>
</dbReference>
<dbReference type="GO" id="GO:0000055">
    <property type="term" value="P:ribosomal large subunit export from nucleus"/>
    <property type="evidence" value="ECO:0007669"/>
    <property type="project" value="TreeGrafter"/>
</dbReference>
<keyword evidence="8 9" id="KW-0539">Nucleus</keyword>
<feature type="compositionally biased region" description="Polar residues" evidence="10">
    <location>
        <begin position="4861"/>
        <end position="4880"/>
    </location>
</feature>
<evidence type="ECO:0000256" key="5">
    <source>
        <dbReference type="ARBA" id="ARBA00022741"/>
    </source>
</evidence>
<dbReference type="FunFam" id="3.40.50.300:FF:000764">
    <property type="entry name" value="Midasin"/>
    <property type="match status" value="1"/>
</dbReference>
<dbReference type="GO" id="GO:0005524">
    <property type="term" value="F:ATP binding"/>
    <property type="evidence" value="ECO:0007669"/>
    <property type="project" value="UniProtKB-KW"/>
</dbReference>